<organism evidence="3">
    <name type="scientific">Serpula lacrymans var. lacrymans (strain S7.3)</name>
    <name type="common">Dry rot fungus</name>
    <dbReference type="NCBI Taxonomy" id="936435"/>
    <lineage>
        <taxon>Eukaryota</taxon>
        <taxon>Fungi</taxon>
        <taxon>Dikarya</taxon>
        <taxon>Basidiomycota</taxon>
        <taxon>Agaricomycotina</taxon>
        <taxon>Agaricomycetes</taxon>
        <taxon>Agaricomycetidae</taxon>
        <taxon>Boletales</taxon>
        <taxon>Coniophorineae</taxon>
        <taxon>Serpulaceae</taxon>
        <taxon>Serpula</taxon>
    </lineage>
</organism>
<feature type="non-terminal residue" evidence="2">
    <location>
        <position position="1"/>
    </location>
</feature>
<evidence type="ECO:0000313" key="3">
    <source>
        <dbReference type="Proteomes" id="UP000008063"/>
    </source>
</evidence>
<reference evidence="3" key="1">
    <citation type="journal article" date="2011" name="Science">
        <title>The plant cell wall-decomposing machinery underlies the functional diversity of forest fungi.</title>
        <authorList>
            <person name="Eastwood D.C."/>
            <person name="Floudas D."/>
            <person name="Binder M."/>
            <person name="Majcherczyk A."/>
            <person name="Schneider P."/>
            <person name="Aerts A."/>
            <person name="Asiegbu F.O."/>
            <person name="Baker S.E."/>
            <person name="Barry K."/>
            <person name="Bendiksby M."/>
            <person name="Blumentritt M."/>
            <person name="Coutinho P.M."/>
            <person name="Cullen D."/>
            <person name="de Vries R.P."/>
            <person name="Gathman A."/>
            <person name="Goodell B."/>
            <person name="Henrissat B."/>
            <person name="Ihrmark K."/>
            <person name="Kauserud H."/>
            <person name="Kohler A."/>
            <person name="LaButti K."/>
            <person name="Lapidus A."/>
            <person name="Lavin J.L."/>
            <person name="Lee Y.-H."/>
            <person name="Lindquist E."/>
            <person name="Lilly W."/>
            <person name="Lucas S."/>
            <person name="Morin E."/>
            <person name="Murat C."/>
            <person name="Oguiza J.A."/>
            <person name="Park J."/>
            <person name="Pisabarro A.G."/>
            <person name="Riley R."/>
            <person name="Rosling A."/>
            <person name="Salamov A."/>
            <person name="Schmidt O."/>
            <person name="Schmutz J."/>
            <person name="Skrede I."/>
            <person name="Stenlid J."/>
            <person name="Wiebenga A."/>
            <person name="Xie X."/>
            <person name="Kuees U."/>
            <person name="Hibbett D.S."/>
            <person name="Hoffmeister D."/>
            <person name="Hoegberg N."/>
            <person name="Martin F."/>
            <person name="Grigoriev I.V."/>
            <person name="Watkinson S.C."/>
        </authorList>
    </citation>
    <scope>NUCLEOTIDE SEQUENCE [LARGE SCALE GENOMIC DNA]</scope>
    <source>
        <strain evidence="3">strain S7.3</strain>
    </source>
</reference>
<keyword evidence="1" id="KW-0472">Membrane</keyword>
<dbReference type="Proteomes" id="UP000008063">
    <property type="component" value="Unassembled WGS sequence"/>
</dbReference>
<name>F8QL34_SERL3</name>
<keyword evidence="1" id="KW-0812">Transmembrane</keyword>
<evidence type="ECO:0000256" key="1">
    <source>
        <dbReference type="SAM" id="Phobius"/>
    </source>
</evidence>
<keyword evidence="3" id="KW-1185">Reference proteome</keyword>
<dbReference type="InParanoid" id="F8QL34"/>
<dbReference type="HOGENOM" id="CLU_2504065_0_0_1"/>
<gene>
    <name evidence="2" type="ORF">SERLA73DRAFT_81576</name>
</gene>
<dbReference type="EMBL" id="GL946818">
    <property type="protein sequence ID" value="EGN90986.1"/>
    <property type="molecule type" value="Genomic_DNA"/>
</dbReference>
<evidence type="ECO:0000313" key="2">
    <source>
        <dbReference type="EMBL" id="EGN90986.1"/>
    </source>
</evidence>
<keyword evidence="1" id="KW-1133">Transmembrane helix</keyword>
<sequence>TNATDTLLVANRQWRVLRIATSVAIRLRQAPATLRIPLSSPNLRPTMPIHLLWSLNQLGMQVFVPFIPLILIALSNLMLTLIGMQT</sequence>
<accession>F8QL34</accession>
<proteinExistence type="predicted"/>
<feature type="non-terminal residue" evidence="2">
    <location>
        <position position="86"/>
    </location>
</feature>
<protein>
    <submittedName>
        <fullName evidence="2">Uncharacterized protein</fullName>
    </submittedName>
</protein>
<feature type="transmembrane region" description="Helical" evidence="1">
    <location>
        <begin position="62"/>
        <end position="82"/>
    </location>
</feature>
<dbReference type="AlphaFoldDB" id="F8QL34"/>